<protein>
    <recommendedName>
        <fullName evidence="6">Protein sleepless</fullName>
    </recommendedName>
</protein>
<gene>
    <name evidence="4" type="ORF">RN001_013353</name>
</gene>
<name>A0AAN7QD38_9COLE</name>
<dbReference type="EMBL" id="JARPUR010000006">
    <property type="protein sequence ID" value="KAK4873993.1"/>
    <property type="molecule type" value="Genomic_DNA"/>
</dbReference>
<proteinExistence type="predicted"/>
<evidence type="ECO:0000256" key="1">
    <source>
        <dbReference type="ARBA" id="ARBA00022729"/>
    </source>
</evidence>
<keyword evidence="1 3" id="KW-0732">Signal</keyword>
<dbReference type="AlphaFoldDB" id="A0AAN7QD38"/>
<dbReference type="InterPro" id="IPR031424">
    <property type="entry name" value="QVR-like"/>
</dbReference>
<evidence type="ECO:0008006" key="6">
    <source>
        <dbReference type="Google" id="ProtNLM"/>
    </source>
</evidence>
<keyword evidence="5" id="KW-1185">Reference proteome</keyword>
<evidence type="ECO:0000313" key="5">
    <source>
        <dbReference type="Proteomes" id="UP001353858"/>
    </source>
</evidence>
<accession>A0AAN7QD38</accession>
<dbReference type="GO" id="GO:0032222">
    <property type="term" value="P:regulation of synaptic transmission, cholinergic"/>
    <property type="evidence" value="ECO:0007669"/>
    <property type="project" value="InterPro"/>
</dbReference>
<evidence type="ECO:0000256" key="3">
    <source>
        <dbReference type="SAM" id="SignalP"/>
    </source>
</evidence>
<reference evidence="5" key="1">
    <citation type="submission" date="2023-01" db="EMBL/GenBank/DDBJ databases">
        <title>Key to firefly adult light organ development and bioluminescence: homeobox transcription factors regulate luciferase expression and transportation to peroxisome.</title>
        <authorList>
            <person name="Fu X."/>
        </authorList>
    </citation>
    <scope>NUCLEOTIDE SEQUENCE [LARGE SCALE GENOMIC DNA]</scope>
</reference>
<feature type="chain" id="PRO_5042975128" description="Protein sleepless" evidence="3">
    <location>
        <begin position="18"/>
        <end position="136"/>
    </location>
</feature>
<evidence type="ECO:0000256" key="2">
    <source>
        <dbReference type="ARBA" id="ARBA00023180"/>
    </source>
</evidence>
<comment type="caution">
    <text evidence="4">The sequence shown here is derived from an EMBL/GenBank/DDBJ whole genome shotgun (WGS) entry which is preliminary data.</text>
</comment>
<evidence type="ECO:0000313" key="4">
    <source>
        <dbReference type="EMBL" id="KAK4873993.1"/>
    </source>
</evidence>
<sequence>MKSAVLLLLVGINAGYALRCYNCNSQTIDGCKEGSPQLNVTNCGLDHPDFRTFCILKVVYDNQLKKDNVLSGCEISENTKEINKNIAQCQTDSRYQVKDCIVCDSDLCNFTSNAITLRYSLLHIVTGFIFLKLLSN</sequence>
<dbReference type="Pfam" id="PF17064">
    <property type="entry name" value="QVR"/>
    <property type="match status" value="1"/>
</dbReference>
<feature type="signal peptide" evidence="3">
    <location>
        <begin position="1"/>
        <end position="17"/>
    </location>
</feature>
<organism evidence="4 5">
    <name type="scientific">Aquatica leii</name>
    <dbReference type="NCBI Taxonomy" id="1421715"/>
    <lineage>
        <taxon>Eukaryota</taxon>
        <taxon>Metazoa</taxon>
        <taxon>Ecdysozoa</taxon>
        <taxon>Arthropoda</taxon>
        <taxon>Hexapoda</taxon>
        <taxon>Insecta</taxon>
        <taxon>Pterygota</taxon>
        <taxon>Neoptera</taxon>
        <taxon>Endopterygota</taxon>
        <taxon>Coleoptera</taxon>
        <taxon>Polyphaga</taxon>
        <taxon>Elateriformia</taxon>
        <taxon>Elateroidea</taxon>
        <taxon>Lampyridae</taxon>
        <taxon>Luciolinae</taxon>
        <taxon>Aquatica</taxon>
    </lineage>
</organism>
<dbReference type="GO" id="GO:0030431">
    <property type="term" value="P:sleep"/>
    <property type="evidence" value="ECO:0007669"/>
    <property type="project" value="InterPro"/>
</dbReference>
<keyword evidence="2" id="KW-0325">Glycoprotein</keyword>
<dbReference type="Proteomes" id="UP001353858">
    <property type="component" value="Unassembled WGS sequence"/>
</dbReference>